<gene>
    <name evidence="2" type="ORF">BSTOLATCC_MIC46833</name>
</gene>
<feature type="region of interest" description="Disordered" evidence="1">
    <location>
        <begin position="353"/>
        <end position="377"/>
    </location>
</feature>
<sequence>MEVIYNSSAITNFLSLYSRKDWPNCILAVLLLGLSKLNGKQYTVEELWDLVENGESLNSELQGSQYSNKEEIITVMPKTLNPDRRYVSAPKREFSSQSTITNKPPLNQKTPKSSIRGSLKSEETPRFKVRDDKLKQSNRSDGSPNLKNSRLRTSPNVSPSRKENAETRKRFSPRINTYSHSMYNNQNNSAETVKQRTIPKYLKGVDSKIRDDILRDIASYKNMIDISKIEDQKIPVWDEEPTEEKPLNKNLNSVFQEVSKTNFGVQTELPWKEQESQTTIDFSDTQAHQHMESASVLLEESRNNSMYGQQMGISLNASLEGTFKKSGASIKDSLYEIPFDKDFETPRLPMEALRGKQQTRDEEIRESRVKFQSRQSTEEDTSELIQIANNFLENPLMIQLRNKEIDSFESSMDSLPNYTKSQPVPPLDLLNSSEVNIDPPFNLRWEKAIKSIVSKNL</sequence>
<feature type="compositionally biased region" description="Basic and acidic residues" evidence="1">
    <location>
        <begin position="85"/>
        <end position="94"/>
    </location>
</feature>
<dbReference type="EMBL" id="CAJZBQ010000046">
    <property type="protein sequence ID" value="CAG9328843.1"/>
    <property type="molecule type" value="Genomic_DNA"/>
</dbReference>
<dbReference type="Proteomes" id="UP001162131">
    <property type="component" value="Unassembled WGS sequence"/>
</dbReference>
<proteinExistence type="predicted"/>
<accession>A0AAU9JSX4</accession>
<evidence type="ECO:0000313" key="3">
    <source>
        <dbReference type="Proteomes" id="UP001162131"/>
    </source>
</evidence>
<feature type="compositionally biased region" description="Basic and acidic residues" evidence="1">
    <location>
        <begin position="160"/>
        <end position="169"/>
    </location>
</feature>
<feature type="compositionally biased region" description="Basic and acidic residues" evidence="1">
    <location>
        <begin position="358"/>
        <end position="369"/>
    </location>
</feature>
<name>A0AAU9JSX4_9CILI</name>
<dbReference type="AlphaFoldDB" id="A0AAU9JSX4"/>
<keyword evidence="3" id="KW-1185">Reference proteome</keyword>
<reference evidence="2" key="1">
    <citation type="submission" date="2021-09" db="EMBL/GenBank/DDBJ databases">
        <authorList>
            <consortium name="AG Swart"/>
            <person name="Singh M."/>
            <person name="Singh A."/>
            <person name="Seah K."/>
            <person name="Emmerich C."/>
        </authorList>
    </citation>
    <scope>NUCLEOTIDE SEQUENCE</scope>
    <source>
        <strain evidence="2">ATCC30299</strain>
    </source>
</reference>
<organism evidence="2 3">
    <name type="scientific">Blepharisma stoltei</name>
    <dbReference type="NCBI Taxonomy" id="1481888"/>
    <lineage>
        <taxon>Eukaryota</taxon>
        <taxon>Sar</taxon>
        <taxon>Alveolata</taxon>
        <taxon>Ciliophora</taxon>
        <taxon>Postciliodesmatophora</taxon>
        <taxon>Heterotrichea</taxon>
        <taxon>Heterotrichida</taxon>
        <taxon>Blepharismidae</taxon>
        <taxon>Blepharisma</taxon>
    </lineage>
</organism>
<feature type="compositionally biased region" description="Polar residues" evidence="1">
    <location>
        <begin position="137"/>
        <end position="159"/>
    </location>
</feature>
<feature type="region of interest" description="Disordered" evidence="1">
    <location>
        <begin position="85"/>
        <end position="170"/>
    </location>
</feature>
<evidence type="ECO:0000313" key="2">
    <source>
        <dbReference type="EMBL" id="CAG9328843.1"/>
    </source>
</evidence>
<feature type="compositionally biased region" description="Basic and acidic residues" evidence="1">
    <location>
        <begin position="119"/>
        <end position="135"/>
    </location>
</feature>
<evidence type="ECO:0000256" key="1">
    <source>
        <dbReference type="SAM" id="MobiDB-lite"/>
    </source>
</evidence>
<protein>
    <submittedName>
        <fullName evidence="2">Uncharacterized protein</fullName>
    </submittedName>
</protein>
<comment type="caution">
    <text evidence="2">The sequence shown here is derived from an EMBL/GenBank/DDBJ whole genome shotgun (WGS) entry which is preliminary data.</text>
</comment>
<feature type="compositionally biased region" description="Polar residues" evidence="1">
    <location>
        <begin position="95"/>
        <end position="116"/>
    </location>
</feature>